<feature type="repeat" description="ANK" evidence="2">
    <location>
        <begin position="108"/>
        <end position="141"/>
    </location>
</feature>
<evidence type="ECO:0000256" key="1">
    <source>
        <dbReference type="ARBA" id="ARBA00022737"/>
    </source>
</evidence>
<dbReference type="SUPFAM" id="SSF50985">
    <property type="entry name" value="RCC1/BLIP-II"/>
    <property type="match status" value="1"/>
</dbReference>
<dbReference type="Proteomes" id="UP000215902">
    <property type="component" value="Unassembled WGS sequence"/>
</dbReference>
<dbReference type="STRING" id="282301.A0A267FRS6"/>
<dbReference type="InterPro" id="IPR036770">
    <property type="entry name" value="Ankyrin_rpt-contain_sf"/>
</dbReference>
<proteinExistence type="predicted"/>
<evidence type="ECO:0000256" key="2">
    <source>
        <dbReference type="PROSITE-ProRule" id="PRU00023"/>
    </source>
</evidence>
<dbReference type="Gene3D" id="2.130.10.30">
    <property type="entry name" value="Regulator of chromosome condensation 1/beta-lactamase-inhibitor protein II"/>
    <property type="match status" value="1"/>
</dbReference>
<dbReference type="InterPro" id="IPR002110">
    <property type="entry name" value="Ankyrin_rpt"/>
</dbReference>
<sequence length="731" mass="77979">MSSSTNSTTESAGGVSPEAHCSARCRSRRHCLEINACLSQLLLNMESDDDNEESAMKLLKLCSNIGQAVDHLGRTPLHVAAASGAGSRLLDRLIRLHRMSVEARDWENGWTPLHRCVYHGQLETAVRLISSFGASLSAPDHNGLTPLDLADLLDIPQSAAFPGSPAETCPGYDAYTWGDSANHTLGRLCHSDCRDQPADLVPGLPDAAVIDISMGIYHSAFVTADGRVLVCGFGQHRLGLAAAAAVLSAEPTPLPRLASSAPAAALPDPVRSVAVGREHTLMLTRSGRLIVAGQDLGAASAQLLPNATAAAATAESHLPRPVAGWRPETGRRVLGIAAARYHSAVVTESQVFVWGQDRGQFGQPLLPSNQQQPRVVARPTPLACLAHMHQRQQLDQGSATVWDPAAGGKSGSGGIGILAWASCDSALLVHIERRHSQHRQQQRDHCLLLLHSGQVTNIAPKWSGLRSVMLAEDPSHFGRCLTACLLTLAGELFLWQPGWQQPFRLRPRPSPLGTVTSACLTHRALLIGTGRGRGYRVDLSSPTRLSPRSTLSTTAAVSSVSLSAPSDSIPGLHRTARLFADPRGRAFASLQVSPRHFLTDLPEPPAPLVYADMADCLAELLDRAHETGADAELVGSDGVRIGAHRFLLADRSAALADWLINCCHHGDDSSKEVRTIGPWLRLVQSSAELAVIASDCLTGGQIYDLLAYLYCGRAAAAPKAAHWPRCAKLSD</sequence>
<dbReference type="PANTHER" id="PTHR22872:SF2">
    <property type="entry name" value="INHIBITOR OF BRUTON TYROSINE KINASE"/>
    <property type="match status" value="1"/>
</dbReference>
<keyword evidence="5" id="KW-1185">Reference proteome</keyword>
<keyword evidence="1" id="KW-0677">Repeat</keyword>
<dbReference type="PROSITE" id="PS50012">
    <property type="entry name" value="RCC1_3"/>
    <property type="match status" value="2"/>
</dbReference>
<dbReference type="SMART" id="SM00248">
    <property type="entry name" value="ANK"/>
    <property type="match status" value="2"/>
</dbReference>
<name>A0A267FRS6_9PLAT</name>
<dbReference type="InterPro" id="IPR051625">
    <property type="entry name" value="Signaling_Regulatory_Domain"/>
</dbReference>
<dbReference type="Gene3D" id="1.25.40.20">
    <property type="entry name" value="Ankyrin repeat-containing domain"/>
    <property type="match status" value="1"/>
</dbReference>
<reference evidence="4 5" key="1">
    <citation type="submission" date="2017-06" db="EMBL/GenBank/DDBJ databases">
        <title>A platform for efficient transgenesis in Macrostomum lignano, a flatworm model organism for stem cell research.</title>
        <authorList>
            <person name="Berezikov E."/>
        </authorList>
    </citation>
    <scope>NUCLEOTIDE SEQUENCE [LARGE SCALE GENOMIC DNA]</scope>
    <source>
        <strain evidence="4">DV1</strain>
        <tissue evidence="4">Whole organism</tissue>
    </source>
</reference>
<dbReference type="PROSITE" id="PS50088">
    <property type="entry name" value="ANK_REPEAT"/>
    <property type="match status" value="1"/>
</dbReference>
<comment type="caution">
    <text evidence="4">The sequence shown here is derived from an EMBL/GenBank/DDBJ whole genome shotgun (WGS) entry which is preliminary data.</text>
</comment>
<keyword evidence="2" id="KW-0040">ANK repeat</keyword>
<feature type="repeat" description="RCC1" evidence="3">
    <location>
        <begin position="172"/>
        <end position="225"/>
    </location>
</feature>
<dbReference type="PROSITE" id="PS50297">
    <property type="entry name" value="ANK_REP_REGION"/>
    <property type="match status" value="1"/>
</dbReference>
<feature type="repeat" description="RCC1" evidence="3">
    <location>
        <begin position="226"/>
        <end position="286"/>
    </location>
</feature>
<protein>
    <submittedName>
        <fullName evidence="4">Uncharacterized protein</fullName>
    </submittedName>
</protein>
<gene>
    <name evidence="4" type="ORF">BOX15_Mlig010574g5</name>
</gene>
<dbReference type="InterPro" id="IPR000408">
    <property type="entry name" value="Reg_chr_condens"/>
</dbReference>
<accession>A0A267FRS6</accession>
<dbReference type="Pfam" id="PF12796">
    <property type="entry name" value="Ank_2"/>
    <property type="match status" value="1"/>
</dbReference>
<dbReference type="SUPFAM" id="SSF48403">
    <property type="entry name" value="Ankyrin repeat"/>
    <property type="match status" value="1"/>
</dbReference>
<dbReference type="OrthoDB" id="1893551at2759"/>
<evidence type="ECO:0000313" key="4">
    <source>
        <dbReference type="EMBL" id="PAA76491.1"/>
    </source>
</evidence>
<dbReference type="PANTHER" id="PTHR22872">
    <property type="entry name" value="BTK-BINDING PROTEIN-RELATED"/>
    <property type="match status" value="1"/>
</dbReference>
<organism evidence="4 5">
    <name type="scientific">Macrostomum lignano</name>
    <dbReference type="NCBI Taxonomy" id="282301"/>
    <lineage>
        <taxon>Eukaryota</taxon>
        <taxon>Metazoa</taxon>
        <taxon>Spiralia</taxon>
        <taxon>Lophotrochozoa</taxon>
        <taxon>Platyhelminthes</taxon>
        <taxon>Rhabditophora</taxon>
        <taxon>Macrostomorpha</taxon>
        <taxon>Macrostomida</taxon>
        <taxon>Macrostomidae</taxon>
        <taxon>Macrostomum</taxon>
    </lineage>
</organism>
<dbReference type="Pfam" id="PF13540">
    <property type="entry name" value="RCC1_2"/>
    <property type="match status" value="1"/>
</dbReference>
<evidence type="ECO:0000256" key="3">
    <source>
        <dbReference type="PROSITE-ProRule" id="PRU00235"/>
    </source>
</evidence>
<dbReference type="InterPro" id="IPR009091">
    <property type="entry name" value="RCC1/BLIP-II"/>
</dbReference>
<evidence type="ECO:0000313" key="5">
    <source>
        <dbReference type="Proteomes" id="UP000215902"/>
    </source>
</evidence>
<dbReference type="AlphaFoldDB" id="A0A267FRS6"/>
<dbReference type="EMBL" id="NIVC01000815">
    <property type="protein sequence ID" value="PAA76491.1"/>
    <property type="molecule type" value="Genomic_DNA"/>
</dbReference>